<sequence length="83" mass="9577">EDNERIIEKFEFDKLDFDELIELAENLSRITACIMDFNGDNNVVDTQLQNYHNNGANSEGASIFIIKMLNKTLSIQSDAKFRF</sequence>
<name>A0ABN7WAV4_GIGMA</name>
<organism evidence="1 2">
    <name type="scientific">Gigaspora margarita</name>
    <dbReference type="NCBI Taxonomy" id="4874"/>
    <lineage>
        <taxon>Eukaryota</taxon>
        <taxon>Fungi</taxon>
        <taxon>Fungi incertae sedis</taxon>
        <taxon>Mucoromycota</taxon>
        <taxon>Glomeromycotina</taxon>
        <taxon>Glomeromycetes</taxon>
        <taxon>Diversisporales</taxon>
        <taxon>Gigasporaceae</taxon>
        <taxon>Gigaspora</taxon>
    </lineage>
</organism>
<reference evidence="1 2" key="1">
    <citation type="submission" date="2021-06" db="EMBL/GenBank/DDBJ databases">
        <authorList>
            <person name="Kallberg Y."/>
            <person name="Tangrot J."/>
            <person name="Rosling A."/>
        </authorList>
    </citation>
    <scope>NUCLEOTIDE SEQUENCE [LARGE SCALE GENOMIC DNA]</scope>
    <source>
        <strain evidence="1 2">120-4 pot B 10/14</strain>
    </source>
</reference>
<dbReference type="EMBL" id="CAJVQB010036764">
    <property type="protein sequence ID" value="CAG8824418.1"/>
    <property type="molecule type" value="Genomic_DNA"/>
</dbReference>
<comment type="caution">
    <text evidence="1">The sequence shown here is derived from an EMBL/GenBank/DDBJ whole genome shotgun (WGS) entry which is preliminary data.</text>
</comment>
<keyword evidence="2" id="KW-1185">Reference proteome</keyword>
<dbReference type="Proteomes" id="UP000789901">
    <property type="component" value="Unassembled WGS sequence"/>
</dbReference>
<evidence type="ECO:0000313" key="1">
    <source>
        <dbReference type="EMBL" id="CAG8824418.1"/>
    </source>
</evidence>
<accession>A0ABN7WAV4</accession>
<protein>
    <submittedName>
        <fullName evidence="1">33476_t:CDS:1</fullName>
    </submittedName>
</protein>
<feature type="non-terminal residue" evidence="1">
    <location>
        <position position="1"/>
    </location>
</feature>
<gene>
    <name evidence="1" type="ORF">GMARGA_LOCUS28571</name>
</gene>
<evidence type="ECO:0000313" key="2">
    <source>
        <dbReference type="Proteomes" id="UP000789901"/>
    </source>
</evidence>
<proteinExistence type="predicted"/>